<dbReference type="Proteomes" id="UP001549363">
    <property type="component" value="Unassembled WGS sequence"/>
</dbReference>
<organism evidence="1 2">
    <name type="scientific">Lysinibacillus parviboronicapiens</name>
    <dbReference type="NCBI Taxonomy" id="436516"/>
    <lineage>
        <taxon>Bacteria</taxon>
        <taxon>Bacillati</taxon>
        <taxon>Bacillota</taxon>
        <taxon>Bacilli</taxon>
        <taxon>Bacillales</taxon>
        <taxon>Bacillaceae</taxon>
        <taxon>Lysinibacillus</taxon>
    </lineage>
</organism>
<keyword evidence="2" id="KW-1185">Reference proteome</keyword>
<sequence length="39" mass="4604">MSSRTFKSISEFLILLSLDSYKTYLDKIPSYLESEKEKI</sequence>
<evidence type="ECO:0000313" key="1">
    <source>
        <dbReference type="EMBL" id="MET4563511.1"/>
    </source>
</evidence>
<evidence type="ECO:0000313" key="2">
    <source>
        <dbReference type="Proteomes" id="UP001549363"/>
    </source>
</evidence>
<accession>A0ABV2PS27</accession>
<gene>
    <name evidence="1" type="ORF">ABIA69_004731</name>
</gene>
<name>A0ABV2PS27_9BACI</name>
<protein>
    <submittedName>
        <fullName evidence="1">Uncharacterized protein</fullName>
    </submittedName>
</protein>
<comment type="caution">
    <text evidence="1">The sequence shown here is derived from an EMBL/GenBank/DDBJ whole genome shotgun (WGS) entry which is preliminary data.</text>
</comment>
<proteinExistence type="predicted"/>
<dbReference type="EMBL" id="JBEPSB010000046">
    <property type="protein sequence ID" value="MET4563511.1"/>
    <property type="molecule type" value="Genomic_DNA"/>
</dbReference>
<reference evidence="1 2" key="1">
    <citation type="submission" date="2024-06" db="EMBL/GenBank/DDBJ databases">
        <title>Sorghum-associated microbial communities from plants grown in Nebraska, USA.</title>
        <authorList>
            <person name="Schachtman D."/>
        </authorList>
    </citation>
    <scope>NUCLEOTIDE SEQUENCE [LARGE SCALE GENOMIC DNA]</scope>
    <source>
        <strain evidence="1 2">736</strain>
    </source>
</reference>